<evidence type="ECO:0000313" key="2">
    <source>
        <dbReference type="EMBL" id="AKU96890.1"/>
    </source>
</evidence>
<dbReference type="KEGG" id="llu:AKJ09_03554"/>
<dbReference type="Gene3D" id="2.160.20.120">
    <property type="match status" value="1"/>
</dbReference>
<dbReference type="AlphaFoldDB" id="A0A0K1PTN0"/>
<dbReference type="Pfam" id="PF10988">
    <property type="entry name" value="DUF2807"/>
    <property type="match status" value="1"/>
</dbReference>
<dbReference type="STRING" id="1391654.AKJ09_03554"/>
<dbReference type="EMBL" id="CP012333">
    <property type="protein sequence ID" value="AKU96890.1"/>
    <property type="molecule type" value="Genomic_DNA"/>
</dbReference>
<evidence type="ECO:0000259" key="1">
    <source>
        <dbReference type="Pfam" id="PF10988"/>
    </source>
</evidence>
<keyword evidence="3" id="KW-1185">Reference proteome</keyword>
<feature type="domain" description="Putative auto-transporter adhesin head GIN" evidence="1">
    <location>
        <begin position="60"/>
        <end position="238"/>
    </location>
</feature>
<gene>
    <name evidence="2" type="ORF">AKJ09_03554</name>
</gene>
<dbReference type="Proteomes" id="UP000064967">
    <property type="component" value="Chromosome"/>
</dbReference>
<reference evidence="2 3" key="1">
    <citation type="submission" date="2015-08" db="EMBL/GenBank/DDBJ databases">
        <authorList>
            <person name="Babu N.S."/>
            <person name="Beckwith C.J."/>
            <person name="Beseler K.G."/>
            <person name="Brison A."/>
            <person name="Carone J.V."/>
            <person name="Caskin T.P."/>
            <person name="Diamond M."/>
            <person name="Durham M.E."/>
            <person name="Foxe J.M."/>
            <person name="Go M."/>
            <person name="Henderson B.A."/>
            <person name="Jones I.B."/>
            <person name="McGettigan J.A."/>
            <person name="Micheletti S.J."/>
            <person name="Nasrallah M.E."/>
            <person name="Ortiz D."/>
            <person name="Piller C.R."/>
            <person name="Privatt S.R."/>
            <person name="Schneider S.L."/>
            <person name="Sharp S."/>
            <person name="Smith T.C."/>
            <person name="Stanton J.D."/>
            <person name="Ullery H.E."/>
            <person name="Wilson R.J."/>
            <person name="Serrano M.G."/>
            <person name="Buck G."/>
            <person name="Lee V."/>
            <person name="Wang Y."/>
            <person name="Carvalho R."/>
            <person name="Voegtly L."/>
            <person name="Shi R."/>
            <person name="Duckworth R."/>
            <person name="Johnson A."/>
            <person name="Loviza R."/>
            <person name="Walstead R."/>
            <person name="Shah Z."/>
            <person name="Kiflezghi M."/>
            <person name="Wade K."/>
            <person name="Ball S.L."/>
            <person name="Bradley K.W."/>
            <person name="Asai D.J."/>
            <person name="Bowman C.A."/>
            <person name="Russell D.A."/>
            <person name="Pope W.H."/>
            <person name="Jacobs-Sera D."/>
            <person name="Hendrix R.W."/>
            <person name="Hatfull G.F."/>
        </authorList>
    </citation>
    <scope>NUCLEOTIDE SEQUENCE [LARGE SCALE GENOMIC DNA]</scope>
    <source>
        <strain evidence="2 3">DSM 27648</strain>
    </source>
</reference>
<protein>
    <recommendedName>
        <fullName evidence="1">Putative auto-transporter adhesin head GIN domain-containing protein</fullName>
    </recommendedName>
</protein>
<organism evidence="2 3">
    <name type="scientific">Labilithrix luteola</name>
    <dbReference type="NCBI Taxonomy" id="1391654"/>
    <lineage>
        <taxon>Bacteria</taxon>
        <taxon>Pseudomonadati</taxon>
        <taxon>Myxococcota</taxon>
        <taxon>Polyangia</taxon>
        <taxon>Polyangiales</taxon>
        <taxon>Labilitrichaceae</taxon>
        <taxon>Labilithrix</taxon>
    </lineage>
</organism>
<accession>A0A0K1PTN0</accession>
<dbReference type="InterPro" id="IPR021255">
    <property type="entry name" value="DUF2807"/>
</dbReference>
<evidence type="ECO:0000313" key="3">
    <source>
        <dbReference type="Proteomes" id="UP000064967"/>
    </source>
</evidence>
<name>A0A0K1PTN0_9BACT</name>
<sequence length="256" mass="26499">MMRLSFPTLARRARSAFRPAFVTAGVTGALVTVGLVGSACSYGMHGSGRVTTEVRAASDFTRVRIESGFPSDIGVGPRTVDVTIDDNLQRYVDPVVGSETLLVRERPGMGLSFSEGTMIRVRSELIERVELVGGCSAHAEANGDTVTFTSTGGSHLDGVVTKASRVDVTSSGSSDVALHGIGAEIHLDVSGASHFTTDIEAESVEIDASGGSAIVVHASKSVRVRASGASDVTIIGNPATRDVTTSGGSTVRFVDE</sequence>
<proteinExistence type="predicted"/>